<dbReference type="Pfam" id="PF01092">
    <property type="entry name" value="Ribosomal_S6e"/>
    <property type="match status" value="1"/>
</dbReference>
<evidence type="ECO:0000256" key="1">
    <source>
        <dbReference type="ARBA" id="ARBA00009312"/>
    </source>
</evidence>
<dbReference type="STRING" id="29139.ENSVURP00010022394"/>
<comment type="similarity">
    <text evidence="1">Belongs to the eukaryotic ribosomal protein eS6 family.</text>
</comment>
<protein>
    <recommendedName>
        <fullName evidence="4">Small ribosomal subunit protein eS6</fullName>
    </recommendedName>
    <alternativeName>
        <fullName evidence="5">40S ribosomal protein S6</fullName>
    </alternativeName>
</protein>
<evidence type="ECO:0000313" key="6">
    <source>
        <dbReference type="Ensembl" id="ENSVURP00010022394.1"/>
    </source>
</evidence>
<keyword evidence="7" id="KW-1185">Reference proteome</keyword>
<dbReference type="Ensembl" id="ENSVURT00010025476.1">
    <property type="protein sequence ID" value="ENSVURP00010022394.1"/>
    <property type="gene ID" value="ENSVURG00010017142.1"/>
</dbReference>
<sequence>MTNKGHSCYHPRRTGERKSKSFRGCIVDANLSVLKSVIVKKGEKDIPGLTDTTVPRCLGPKRASRICKLFNL</sequence>
<reference evidence="6" key="2">
    <citation type="submission" date="2025-08" db="UniProtKB">
        <authorList>
            <consortium name="Ensembl"/>
        </authorList>
    </citation>
    <scope>IDENTIFICATION</scope>
</reference>
<dbReference type="AlphaFoldDB" id="A0A4X2LBX5"/>
<reference evidence="7" key="1">
    <citation type="submission" date="2018-12" db="EMBL/GenBank/DDBJ databases">
        <authorList>
            <person name="Yazar S."/>
        </authorList>
    </citation>
    <scope>NUCLEOTIDE SEQUENCE [LARGE SCALE GENOMIC DNA]</scope>
</reference>
<dbReference type="PANTHER" id="PTHR11502">
    <property type="entry name" value="40S RIBOSOMAL PROTEIN S6"/>
    <property type="match status" value="1"/>
</dbReference>
<evidence type="ECO:0000256" key="3">
    <source>
        <dbReference type="ARBA" id="ARBA00023274"/>
    </source>
</evidence>
<keyword evidence="3" id="KW-0687">Ribonucleoprotein</keyword>
<evidence type="ECO:0000256" key="5">
    <source>
        <dbReference type="ARBA" id="ARBA00035403"/>
    </source>
</evidence>
<accession>A0A4X2LBX5</accession>
<dbReference type="GO" id="GO:0006412">
    <property type="term" value="P:translation"/>
    <property type="evidence" value="ECO:0007669"/>
    <property type="project" value="InterPro"/>
</dbReference>
<dbReference type="Proteomes" id="UP000314987">
    <property type="component" value="Unassembled WGS sequence"/>
</dbReference>
<evidence type="ECO:0000313" key="7">
    <source>
        <dbReference type="Proteomes" id="UP000314987"/>
    </source>
</evidence>
<reference evidence="6" key="3">
    <citation type="submission" date="2025-09" db="UniProtKB">
        <authorList>
            <consortium name="Ensembl"/>
        </authorList>
    </citation>
    <scope>IDENTIFICATION</scope>
</reference>
<dbReference type="GO" id="GO:1990904">
    <property type="term" value="C:ribonucleoprotein complex"/>
    <property type="evidence" value="ECO:0007669"/>
    <property type="project" value="UniProtKB-KW"/>
</dbReference>
<dbReference type="OMA" id="HTPVPHC"/>
<dbReference type="GeneTree" id="ENSGT00390000009819"/>
<dbReference type="InterPro" id="IPR001377">
    <property type="entry name" value="Ribosomal_eS6"/>
</dbReference>
<dbReference type="GO" id="GO:0003735">
    <property type="term" value="F:structural constituent of ribosome"/>
    <property type="evidence" value="ECO:0007669"/>
    <property type="project" value="InterPro"/>
</dbReference>
<keyword evidence="2" id="KW-0689">Ribosomal protein</keyword>
<dbReference type="SMART" id="SM01405">
    <property type="entry name" value="Ribosomal_S6e"/>
    <property type="match status" value="1"/>
</dbReference>
<dbReference type="GO" id="GO:0005840">
    <property type="term" value="C:ribosome"/>
    <property type="evidence" value="ECO:0007669"/>
    <property type="project" value="UniProtKB-KW"/>
</dbReference>
<proteinExistence type="inferred from homology"/>
<evidence type="ECO:0000256" key="4">
    <source>
        <dbReference type="ARBA" id="ARBA00035278"/>
    </source>
</evidence>
<evidence type="ECO:0000256" key="2">
    <source>
        <dbReference type="ARBA" id="ARBA00022980"/>
    </source>
</evidence>
<name>A0A4X2LBX5_VOMUR</name>
<organism evidence="6 7">
    <name type="scientific">Vombatus ursinus</name>
    <name type="common">Common wombat</name>
    <dbReference type="NCBI Taxonomy" id="29139"/>
    <lineage>
        <taxon>Eukaryota</taxon>
        <taxon>Metazoa</taxon>
        <taxon>Chordata</taxon>
        <taxon>Craniata</taxon>
        <taxon>Vertebrata</taxon>
        <taxon>Euteleostomi</taxon>
        <taxon>Mammalia</taxon>
        <taxon>Metatheria</taxon>
        <taxon>Diprotodontia</taxon>
        <taxon>Vombatidae</taxon>
        <taxon>Vombatus</taxon>
    </lineage>
</organism>